<dbReference type="Proteomes" id="UP001595997">
    <property type="component" value="Unassembled WGS sequence"/>
</dbReference>
<reference evidence="3" key="1">
    <citation type="journal article" date="2019" name="Int. J. Syst. Evol. Microbiol.">
        <title>The Global Catalogue of Microorganisms (GCM) 10K type strain sequencing project: providing services to taxonomists for standard genome sequencing and annotation.</title>
        <authorList>
            <consortium name="The Broad Institute Genomics Platform"/>
            <consortium name="The Broad Institute Genome Sequencing Center for Infectious Disease"/>
            <person name="Wu L."/>
            <person name="Ma J."/>
        </authorList>
    </citation>
    <scope>NUCLEOTIDE SEQUENCE [LARGE SCALE GENOMIC DNA]</scope>
    <source>
        <strain evidence="3">CGMCC 4.7357</strain>
    </source>
</reference>
<evidence type="ECO:0000313" key="2">
    <source>
        <dbReference type="EMBL" id="MFC4493062.1"/>
    </source>
</evidence>
<comment type="caution">
    <text evidence="2">The sequence shown here is derived from an EMBL/GenBank/DDBJ whole genome shotgun (WGS) entry which is preliminary data.</text>
</comment>
<gene>
    <name evidence="2" type="ORF">ACFPA8_02790</name>
</gene>
<name>A0ABV9A1I7_9ACTN</name>
<evidence type="ECO:0000256" key="1">
    <source>
        <dbReference type="SAM" id="MobiDB-lite"/>
    </source>
</evidence>
<sequence>MNDPPGGRLLRPPVRLLARRGRFPPDGPPRPRPTARVRPHASGGTPPAACGTSWTGRRPSDAELADGPDEFAEAADVRPDGGLHFPGRFAFAEGRAAPAAGGGAREADG</sequence>
<feature type="compositionally biased region" description="Low complexity" evidence="1">
    <location>
        <begin position="1"/>
        <end position="16"/>
    </location>
</feature>
<dbReference type="RefSeq" id="WP_386441684.1">
    <property type="nucleotide sequence ID" value="NZ_JBHSFH010000003.1"/>
</dbReference>
<keyword evidence="3" id="KW-1185">Reference proteome</keyword>
<feature type="region of interest" description="Disordered" evidence="1">
    <location>
        <begin position="1"/>
        <end position="83"/>
    </location>
</feature>
<evidence type="ECO:0000313" key="3">
    <source>
        <dbReference type="Proteomes" id="UP001595997"/>
    </source>
</evidence>
<feature type="compositionally biased region" description="Acidic residues" evidence="1">
    <location>
        <begin position="63"/>
        <end position="73"/>
    </location>
</feature>
<proteinExistence type="predicted"/>
<organism evidence="2 3">
    <name type="scientific">Streptomyces ovatisporus</name>
    <dbReference type="NCBI Taxonomy" id="1128682"/>
    <lineage>
        <taxon>Bacteria</taxon>
        <taxon>Bacillati</taxon>
        <taxon>Actinomycetota</taxon>
        <taxon>Actinomycetes</taxon>
        <taxon>Kitasatosporales</taxon>
        <taxon>Streptomycetaceae</taxon>
        <taxon>Streptomyces</taxon>
    </lineage>
</organism>
<dbReference type="EMBL" id="JBHSFH010000003">
    <property type="protein sequence ID" value="MFC4493062.1"/>
    <property type="molecule type" value="Genomic_DNA"/>
</dbReference>
<protein>
    <submittedName>
        <fullName evidence="2">Uncharacterized protein</fullName>
    </submittedName>
</protein>
<accession>A0ABV9A1I7</accession>